<name>A0A0L8VA69_9BACT</name>
<dbReference type="PANTHER" id="PTHR30026">
    <property type="entry name" value="OUTER MEMBRANE PROTEIN TOLC"/>
    <property type="match status" value="1"/>
</dbReference>
<dbReference type="InterPro" id="IPR003423">
    <property type="entry name" value="OMP_efflux"/>
</dbReference>
<keyword evidence="5" id="KW-0812">Transmembrane</keyword>
<feature type="coiled-coil region" evidence="8">
    <location>
        <begin position="331"/>
        <end position="358"/>
    </location>
</feature>
<comment type="caution">
    <text evidence="10">The sequence shown here is derived from an EMBL/GenBank/DDBJ whole genome shotgun (WGS) entry which is preliminary data.</text>
</comment>
<dbReference type="SUPFAM" id="SSF56954">
    <property type="entry name" value="Outer membrane efflux proteins (OEP)"/>
    <property type="match status" value="1"/>
</dbReference>
<keyword evidence="6" id="KW-0472">Membrane</keyword>
<proteinExistence type="inferred from homology"/>
<keyword evidence="7" id="KW-0998">Cell outer membrane</keyword>
<feature type="chain" id="PRO_5005591533" description="Transporter" evidence="9">
    <location>
        <begin position="24"/>
        <end position="446"/>
    </location>
</feature>
<evidence type="ECO:0000256" key="9">
    <source>
        <dbReference type="SAM" id="SignalP"/>
    </source>
</evidence>
<organism evidence="10 11">
    <name type="scientific">Sunxiuqinia dokdonensis</name>
    <dbReference type="NCBI Taxonomy" id="1409788"/>
    <lineage>
        <taxon>Bacteria</taxon>
        <taxon>Pseudomonadati</taxon>
        <taxon>Bacteroidota</taxon>
        <taxon>Bacteroidia</taxon>
        <taxon>Marinilabiliales</taxon>
        <taxon>Prolixibacteraceae</taxon>
        <taxon>Sunxiuqinia</taxon>
    </lineage>
</organism>
<accession>A0A0L8VA69</accession>
<evidence type="ECO:0000256" key="1">
    <source>
        <dbReference type="ARBA" id="ARBA00004442"/>
    </source>
</evidence>
<dbReference type="InterPro" id="IPR051906">
    <property type="entry name" value="TolC-like"/>
</dbReference>
<dbReference type="Proteomes" id="UP000036958">
    <property type="component" value="Unassembled WGS sequence"/>
</dbReference>
<dbReference type="Gene3D" id="1.20.1600.10">
    <property type="entry name" value="Outer membrane efflux proteins (OEP)"/>
    <property type="match status" value="1"/>
</dbReference>
<dbReference type="EMBL" id="LGIA01000149">
    <property type="protein sequence ID" value="KOH45092.1"/>
    <property type="molecule type" value="Genomic_DNA"/>
</dbReference>
<dbReference type="STRING" id="1409788.NC99_22170"/>
<dbReference type="GO" id="GO:1990281">
    <property type="term" value="C:efflux pump complex"/>
    <property type="evidence" value="ECO:0007669"/>
    <property type="project" value="TreeGrafter"/>
</dbReference>
<feature type="signal peptide" evidence="9">
    <location>
        <begin position="1"/>
        <end position="23"/>
    </location>
</feature>
<comment type="similarity">
    <text evidence="2">Belongs to the outer membrane factor (OMF) (TC 1.B.17) family.</text>
</comment>
<keyword evidence="11" id="KW-1185">Reference proteome</keyword>
<protein>
    <recommendedName>
        <fullName evidence="12">Transporter</fullName>
    </recommendedName>
</protein>
<evidence type="ECO:0000256" key="8">
    <source>
        <dbReference type="SAM" id="Coils"/>
    </source>
</evidence>
<evidence type="ECO:0008006" key="12">
    <source>
        <dbReference type="Google" id="ProtNLM"/>
    </source>
</evidence>
<keyword evidence="9" id="KW-0732">Signal</keyword>
<evidence type="ECO:0000256" key="3">
    <source>
        <dbReference type="ARBA" id="ARBA00022448"/>
    </source>
</evidence>
<sequence>MTMKHLFQLAAILMLAFSGTLQAQQTWDLQKCINYALENNIQIRQQSINTDYYGNELQQAKNNRLPSLNGGLSNSFNFGRSLQYDNTYADYNSNQTGGNLSANMTLWNGFILQKSINKADLDLKAALSDLQKAKDDIMLYIAAAYLEILFTQELVQVAEDQMAVTKMQIDRTNKLVEAGSLAKGSLLEIEAQLASEELNLVNQQNALQLAYLNLYQLLELPATEQFKIEDPVLPVVKANGTLLNSMDIFRTAVGFRPEVKSAEYRLGSYKEQVAIAKGNLYPSLTIGADYYNSYNNKYEDFNGDKIPFSDQLKSNERYGVGVNLSIPIFRKGQVRTQIKNAELQVMNQELELQSTKNVLRKDIEQAYTNAVAALKKYMASNKAVESMQEAFRYTEEKFNVGMVNTVEYNQSKNNLARAKSDLAQAKYDYIFRTKILDFYNGETIDL</sequence>
<keyword evidence="4" id="KW-1134">Transmembrane beta strand</keyword>
<dbReference type="AlphaFoldDB" id="A0A0L8VA69"/>
<keyword evidence="3" id="KW-0813">Transport</keyword>
<evidence type="ECO:0000256" key="6">
    <source>
        <dbReference type="ARBA" id="ARBA00023136"/>
    </source>
</evidence>
<dbReference type="PANTHER" id="PTHR30026:SF20">
    <property type="entry name" value="OUTER MEMBRANE PROTEIN TOLC"/>
    <property type="match status" value="1"/>
</dbReference>
<evidence type="ECO:0000313" key="10">
    <source>
        <dbReference type="EMBL" id="KOH45092.1"/>
    </source>
</evidence>
<evidence type="ECO:0000256" key="5">
    <source>
        <dbReference type="ARBA" id="ARBA00022692"/>
    </source>
</evidence>
<evidence type="ECO:0000256" key="4">
    <source>
        <dbReference type="ARBA" id="ARBA00022452"/>
    </source>
</evidence>
<gene>
    <name evidence="10" type="ORF">NC99_22170</name>
</gene>
<reference evidence="11" key="1">
    <citation type="submission" date="2015-07" db="EMBL/GenBank/DDBJ databases">
        <title>Genome sequencing of Sunxiuqinia dokdonensis strain SK.</title>
        <authorList>
            <person name="Ahn S."/>
            <person name="Kim B.-C."/>
        </authorList>
    </citation>
    <scope>NUCLEOTIDE SEQUENCE [LARGE SCALE GENOMIC DNA]</scope>
    <source>
        <strain evidence="11">SK</strain>
    </source>
</reference>
<dbReference type="GO" id="GO:0015288">
    <property type="term" value="F:porin activity"/>
    <property type="evidence" value="ECO:0007669"/>
    <property type="project" value="TreeGrafter"/>
</dbReference>
<evidence type="ECO:0000256" key="7">
    <source>
        <dbReference type="ARBA" id="ARBA00023237"/>
    </source>
</evidence>
<keyword evidence="8" id="KW-0175">Coiled coil</keyword>
<comment type="subcellular location">
    <subcellularLocation>
        <location evidence="1">Cell outer membrane</location>
    </subcellularLocation>
</comment>
<dbReference type="GO" id="GO:0015562">
    <property type="term" value="F:efflux transmembrane transporter activity"/>
    <property type="evidence" value="ECO:0007669"/>
    <property type="project" value="InterPro"/>
</dbReference>
<evidence type="ECO:0000313" key="11">
    <source>
        <dbReference type="Proteomes" id="UP000036958"/>
    </source>
</evidence>
<evidence type="ECO:0000256" key="2">
    <source>
        <dbReference type="ARBA" id="ARBA00007613"/>
    </source>
</evidence>
<dbReference type="GO" id="GO:0009279">
    <property type="term" value="C:cell outer membrane"/>
    <property type="evidence" value="ECO:0007669"/>
    <property type="project" value="UniProtKB-SubCell"/>
</dbReference>
<dbReference type="Pfam" id="PF02321">
    <property type="entry name" value="OEP"/>
    <property type="match status" value="2"/>
</dbReference>